<accession>R9P9M5</accession>
<dbReference type="GeneID" id="24110808"/>
<dbReference type="EMBL" id="DF238814">
    <property type="protein sequence ID" value="GAC97942.1"/>
    <property type="molecule type" value="Genomic_DNA"/>
</dbReference>
<organism evidence="1 2">
    <name type="scientific">Pseudozyma hubeiensis (strain SY62)</name>
    <name type="common">Yeast</name>
    <dbReference type="NCBI Taxonomy" id="1305764"/>
    <lineage>
        <taxon>Eukaryota</taxon>
        <taxon>Fungi</taxon>
        <taxon>Dikarya</taxon>
        <taxon>Basidiomycota</taxon>
        <taxon>Ustilaginomycotina</taxon>
        <taxon>Ustilaginomycetes</taxon>
        <taxon>Ustilaginales</taxon>
        <taxon>Ustilaginaceae</taxon>
        <taxon>Pseudozyma</taxon>
    </lineage>
</organism>
<gene>
    <name evidence="1" type="ORF">PHSY_005530</name>
</gene>
<keyword evidence="2" id="KW-1185">Reference proteome</keyword>
<evidence type="ECO:0000313" key="1">
    <source>
        <dbReference type="EMBL" id="GAC97942.1"/>
    </source>
</evidence>
<dbReference type="HOGENOM" id="CLU_903531_0_0_1"/>
<dbReference type="OrthoDB" id="10355270at2759"/>
<reference evidence="2" key="1">
    <citation type="journal article" date="2013" name="Genome Announc.">
        <title>Draft genome sequence of the basidiomycetous yeast-like fungus Pseudozyma hubeiensis SY62, which produces an abundant amount of the biosurfactant mannosylerythritol lipids.</title>
        <authorList>
            <person name="Konishi M."/>
            <person name="Hatada Y."/>
            <person name="Horiuchi J."/>
        </authorList>
    </citation>
    <scope>NUCLEOTIDE SEQUENCE [LARGE SCALE GENOMIC DNA]</scope>
    <source>
        <strain evidence="2">SY62</strain>
    </source>
</reference>
<name>R9P9M5_PSEHS</name>
<dbReference type="Proteomes" id="UP000014071">
    <property type="component" value="Unassembled WGS sequence"/>
</dbReference>
<proteinExistence type="predicted"/>
<sequence>MKEAGRLIASKIELFKKLTHTRQIACILVACMPVTSVECVRKSISARKVGVGFPRILHGMSRPSKSTAGLHQATRAFFDIQQTSNTSYRFFLFFRGRCMACIGNRNNGQQTMYWDRVAPGKMQQSTVDYPLIGVSLSAPVPAGSSSEAGNSGPHLQLALLTSDELARPASALTDKLAKLGTPGQALPHNIALPYSESSKQSLRLALNEHRYAKHMLHIQPFVLGDQYAFVIPSDRTGEILGDLERPDVAHVGLVTVRKHRQDQIVFNGFLRLDGVENRNFLHQSILGADGFPNGVPISRSLHSLLHGV</sequence>
<dbReference type="AlphaFoldDB" id="R9P9M5"/>
<evidence type="ECO:0000313" key="2">
    <source>
        <dbReference type="Proteomes" id="UP000014071"/>
    </source>
</evidence>
<protein>
    <submittedName>
        <fullName evidence="1">Uncharacterized protein</fullName>
    </submittedName>
</protein>
<dbReference type="RefSeq" id="XP_012191529.1">
    <property type="nucleotide sequence ID" value="XM_012336139.1"/>
</dbReference>
<dbReference type="eggNOG" id="ENOG502RE8V">
    <property type="taxonomic scope" value="Eukaryota"/>
</dbReference>